<evidence type="ECO:0000256" key="1">
    <source>
        <dbReference type="SAM" id="MobiDB-lite"/>
    </source>
</evidence>
<accession>A0ABR7QCQ9</accession>
<proteinExistence type="predicted"/>
<dbReference type="EMBL" id="JACGWS010000011">
    <property type="protein sequence ID" value="MBC8756335.1"/>
    <property type="molecule type" value="Genomic_DNA"/>
</dbReference>
<comment type="caution">
    <text evidence="2">The sequence shown here is derived from an EMBL/GenBank/DDBJ whole genome shotgun (WGS) entry which is preliminary data.</text>
</comment>
<reference evidence="2 3" key="1">
    <citation type="submission" date="2020-07" db="EMBL/GenBank/DDBJ databases">
        <title>Description of Kordia aestuariivivens sp. nov., isolated from a tidal flat.</title>
        <authorList>
            <person name="Park S."/>
            <person name="Yoon J.-H."/>
        </authorList>
    </citation>
    <scope>NUCLEOTIDE SEQUENCE [LARGE SCALE GENOMIC DNA]</scope>
    <source>
        <strain evidence="2 3">YSTF-M3</strain>
    </source>
</reference>
<gene>
    <name evidence="2" type="ORF">H2O64_16795</name>
</gene>
<evidence type="ECO:0008006" key="4">
    <source>
        <dbReference type="Google" id="ProtNLM"/>
    </source>
</evidence>
<evidence type="ECO:0000313" key="2">
    <source>
        <dbReference type="EMBL" id="MBC8756335.1"/>
    </source>
</evidence>
<protein>
    <recommendedName>
        <fullName evidence="4">Lipoprotein</fullName>
    </recommendedName>
</protein>
<name>A0ABR7QCQ9_9FLAO</name>
<keyword evidence="3" id="KW-1185">Reference proteome</keyword>
<feature type="compositionally biased region" description="Polar residues" evidence="1">
    <location>
        <begin position="195"/>
        <end position="214"/>
    </location>
</feature>
<dbReference type="Proteomes" id="UP000619238">
    <property type="component" value="Unassembled WGS sequence"/>
</dbReference>
<feature type="region of interest" description="Disordered" evidence="1">
    <location>
        <begin position="186"/>
        <end position="226"/>
    </location>
</feature>
<evidence type="ECO:0000313" key="3">
    <source>
        <dbReference type="Proteomes" id="UP000619238"/>
    </source>
</evidence>
<dbReference type="RefSeq" id="WP_187563378.1">
    <property type="nucleotide sequence ID" value="NZ_JACGWS010000011.1"/>
</dbReference>
<organism evidence="2 3">
    <name type="scientific">Kordia aestuariivivens</name>
    <dbReference type="NCBI Taxonomy" id="2759037"/>
    <lineage>
        <taxon>Bacteria</taxon>
        <taxon>Pseudomonadati</taxon>
        <taxon>Bacteroidota</taxon>
        <taxon>Flavobacteriia</taxon>
        <taxon>Flavobacteriales</taxon>
        <taxon>Flavobacteriaceae</taxon>
        <taxon>Kordia</taxon>
    </lineage>
</organism>
<sequence length="226" mass="25193">MKNSVKTIIPLILGIVIGYFICKSMGDNPDGNPDAKAPEGIISVNDAVTLHENYVTKLNDTTHGTVNNPEFKETQFVWFSMKKIRDYIKYLDNVEKVNPDNPKMSGIRVYFGKYNDHKKYPNQQTVFFTPTVDTNLTSEAEFPNMKNLPFSIKPKDASSPLIGKYKVIARLLLDEHYADTRANEANASLGHESSENIAQKSNAKNGGDDTSLSFNLGHLSPPPPRS</sequence>